<dbReference type="EMBL" id="KN654736">
    <property type="protein sequence ID" value="KHN25019.1"/>
    <property type="molecule type" value="Genomic_DNA"/>
</dbReference>
<keyword evidence="2" id="KW-0378">Hydrolase</keyword>
<accession>A0A0B2QYC1</accession>
<reference evidence="2" key="1">
    <citation type="submission" date="2014-07" db="EMBL/GenBank/DDBJ databases">
        <title>Identification of a novel salt tolerance gene in wild soybean by whole-genome sequencing.</title>
        <authorList>
            <person name="Lam H.-M."/>
            <person name="Qi X."/>
            <person name="Li M.-W."/>
            <person name="Liu X."/>
            <person name="Xie M."/>
            <person name="Ni M."/>
            <person name="Xu X."/>
        </authorList>
    </citation>
    <scope>NUCLEOTIDE SEQUENCE [LARGE SCALE GENOMIC DNA]</scope>
    <source>
        <tissue evidence="2">Root</tissue>
    </source>
</reference>
<organism evidence="2">
    <name type="scientific">Glycine soja</name>
    <name type="common">Wild soybean</name>
    <dbReference type="NCBI Taxonomy" id="3848"/>
    <lineage>
        <taxon>Eukaryota</taxon>
        <taxon>Viridiplantae</taxon>
        <taxon>Streptophyta</taxon>
        <taxon>Embryophyta</taxon>
        <taxon>Tracheophyta</taxon>
        <taxon>Spermatophyta</taxon>
        <taxon>Magnoliopsida</taxon>
        <taxon>eudicotyledons</taxon>
        <taxon>Gunneridae</taxon>
        <taxon>Pentapetalae</taxon>
        <taxon>rosids</taxon>
        <taxon>fabids</taxon>
        <taxon>Fabales</taxon>
        <taxon>Fabaceae</taxon>
        <taxon>Papilionoideae</taxon>
        <taxon>50 kb inversion clade</taxon>
        <taxon>NPAAA clade</taxon>
        <taxon>indigoferoid/millettioid clade</taxon>
        <taxon>Phaseoleae</taxon>
        <taxon>Glycine</taxon>
        <taxon>Glycine subgen. Soja</taxon>
    </lineage>
</organism>
<evidence type="ECO:0000313" key="2">
    <source>
        <dbReference type="EMBL" id="KHN25019.1"/>
    </source>
</evidence>
<dbReference type="EC" id="3.1.27.-" evidence="2"/>
<feature type="domain" description="Reverse transcriptase" evidence="1">
    <location>
        <begin position="1"/>
        <end position="74"/>
    </location>
</feature>
<dbReference type="GO" id="GO:0016787">
    <property type="term" value="F:hydrolase activity"/>
    <property type="evidence" value="ECO:0007669"/>
    <property type="project" value="UniProtKB-KW"/>
</dbReference>
<protein>
    <submittedName>
        <fullName evidence="2">Transposon TX1 putative 149 kDa protein</fullName>
        <ecNumber evidence="2">3.1.27.-</ecNumber>
    </submittedName>
</protein>
<sequence length="74" mass="8690">DYRPISLIGCTYKIVAKILANRLKKVMPFIIHERQSTFIEGRHMLHNVMIANEVVDEAKRCQKPCLVFKVDYEK</sequence>
<dbReference type="PANTHER" id="PTHR31635">
    <property type="entry name" value="REVERSE TRANSCRIPTASE DOMAIN-CONTAINING PROTEIN-RELATED"/>
    <property type="match status" value="1"/>
</dbReference>
<gene>
    <name evidence="2" type="ORF">glysoja_045206</name>
</gene>
<dbReference type="Pfam" id="PF00078">
    <property type="entry name" value="RVT_1"/>
    <property type="match status" value="1"/>
</dbReference>
<dbReference type="InterPro" id="IPR000477">
    <property type="entry name" value="RT_dom"/>
</dbReference>
<dbReference type="Proteomes" id="UP000053555">
    <property type="component" value="Unassembled WGS sequence"/>
</dbReference>
<name>A0A0B2QYC1_GLYSO</name>
<dbReference type="AlphaFoldDB" id="A0A0B2QYC1"/>
<dbReference type="PANTHER" id="PTHR31635:SF196">
    <property type="entry name" value="REVERSE TRANSCRIPTASE DOMAIN-CONTAINING PROTEIN-RELATED"/>
    <property type="match status" value="1"/>
</dbReference>
<evidence type="ECO:0000259" key="1">
    <source>
        <dbReference type="Pfam" id="PF00078"/>
    </source>
</evidence>
<feature type="non-terminal residue" evidence="2">
    <location>
        <position position="74"/>
    </location>
</feature>
<proteinExistence type="predicted"/>
<feature type="non-terminal residue" evidence="2">
    <location>
        <position position="1"/>
    </location>
</feature>